<dbReference type="EMBL" id="FNES01000002">
    <property type="protein sequence ID" value="SDI95076.1"/>
    <property type="molecule type" value="Genomic_DNA"/>
</dbReference>
<keyword evidence="1" id="KW-0732">Signal</keyword>
<dbReference type="RefSeq" id="WP_089682901.1">
    <property type="nucleotide sequence ID" value="NZ_FNES01000002.1"/>
</dbReference>
<dbReference type="OrthoDB" id="6171523at2"/>
<feature type="chain" id="PRO_5011781556" evidence="1">
    <location>
        <begin position="26"/>
        <end position="186"/>
    </location>
</feature>
<proteinExistence type="predicted"/>
<gene>
    <name evidence="2" type="ORF">SAMN04487954_102171</name>
</gene>
<evidence type="ECO:0000313" key="3">
    <source>
        <dbReference type="Proteomes" id="UP000198525"/>
    </source>
</evidence>
<sequence>MSRRPIAAFAYLSLAGLLSGTPALATTFNAEALKRHENWQSAVLSLGEERHFRALEADSYSDTVLSLNHTAGVCDLPWLEVRVDLDERQAKDRAVNLVPADFRVDQDTIHNGMAEFITERGDSGFYAQFYLPRQALLIEEMRQGETLRLRFTLEEDERWFLTFTLNGADAAIDRAESLCLAADDPP</sequence>
<protein>
    <submittedName>
        <fullName evidence="2">Uncharacterized protein</fullName>
    </submittedName>
</protein>
<accession>A0A1G8PS30</accession>
<organism evidence="2 3">
    <name type="scientific">Billgrantia gudaonensis</name>
    <dbReference type="NCBI Taxonomy" id="376427"/>
    <lineage>
        <taxon>Bacteria</taxon>
        <taxon>Pseudomonadati</taxon>
        <taxon>Pseudomonadota</taxon>
        <taxon>Gammaproteobacteria</taxon>
        <taxon>Oceanospirillales</taxon>
        <taxon>Halomonadaceae</taxon>
        <taxon>Billgrantia</taxon>
    </lineage>
</organism>
<keyword evidence="3" id="KW-1185">Reference proteome</keyword>
<reference evidence="2 3" key="1">
    <citation type="submission" date="2016-10" db="EMBL/GenBank/DDBJ databases">
        <authorList>
            <person name="de Groot N.N."/>
        </authorList>
    </citation>
    <scope>NUCLEOTIDE SEQUENCE [LARGE SCALE GENOMIC DNA]</scope>
    <source>
        <strain evidence="2 3">CGMCC 1.6133</strain>
    </source>
</reference>
<dbReference type="Proteomes" id="UP000198525">
    <property type="component" value="Unassembled WGS sequence"/>
</dbReference>
<name>A0A1G8PS30_9GAMM</name>
<evidence type="ECO:0000313" key="2">
    <source>
        <dbReference type="EMBL" id="SDI95076.1"/>
    </source>
</evidence>
<dbReference type="AlphaFoldDB" id="A0A1G8PS30"/>
<evidence type="ECO:0000256" key="1">
    <source>
        <dbReference type="SAM" id="SignalP"/>
    </source>
</evidence>
<feature type="signal peptide" evidence="1">
    <location>
        <begin position="1"/>
        <end position="25"/>
    </location>
</feature>